<dbReference type="PANTHER" id="PTHR31189">
    <property type="entry name" value="OS03G0336100 PROTEIN-RELATED"/>
    <property type="match status" value="1"/>
</dbReference>
<reference evidence="5" key="2">
    <citation type="submission" date="2025-08" db="UniProtKB">
        <authorList>
            <consortium name="RefSeq"/>
        </authorList>
    </citation>
    <scope>IDENTIFICATION</scope>
    <source>
        <tissue evidence="5">Young leaves</tissue>
    </source>
</reference>
<dbReference type="InterPro" id="IPR014710">
    <property type="entry name" value="RmlC-like_jellyroll"/>
</dbReference>
<dbReference type="SUPFAM" id="SSF51182">
    <property type="entry name" value="RmlC-like cupins"/>
    <property type="match status" value="1"/>
</dbReference>
<dbReference type="InterPro" id="IPR050253">
    <property type="entry name" value="Seed_Storage-Functional"/>
</dbReference>
<keyword evidence="2" id="KW-0812">Transmembrane</keyword>
<dbReference type="OrthoDB" id="1932894at2759"/>
<feature type="region of interest" description="Disordered" evidence="1">
    <location>
        <begin position="430"/>
        <end position="706"/>
    </location>
</feature>
<dbReference type="RefSeq" id="XP_027362675.1">
    <property type="nucleotide sequence ID" value="XM_027506874.1"/>
</dbReference>
<feature type="transmembrane region" description="Helical" evidence="2">
    <location>
        <begin position="23"/>
        <end position="42"/>
    </location>
</feature>
<dbReference type="Proteomes" id="UP000694853">
    <property type="component" value="Unplaced"/>
</dbReference>
<reference evidence="4" key="1">
    <citation type="journal article" date="2019" name="Toxins">
        <title>Detection of Abrin-Like and Prepropulchellin-Like Toxin Genes and Transcripts Using Whole Genome Sequencing and Full-Length Transcript Sequencing of Abrus precatorius.</title>
        <authorList>
            <person name="Hovde B.T."/>
            <person name="Daligault H.E."/>
            <person name="Hanschen E.R."/>
            <person name="Kunde Y.A."/>
            <person name="Johnson M.B."/>
            <person name="Starkenburg S.R."/>
            <person name="Johnson S.L."/>
        </authorList>
    </citation>
    <scope>NUCLEOTIDE SEQUENCE [LARGE SCALE GENOMIC DNA]</scope>
</reference>
<feature type="compositionally biased region" description="Basic and acidic residues" evidence="1">
    <location>
        <begin position="431"/>
        <end position="559"/>
    </location>
</feature>
<evidence type="ECO:0000313" key="4">
    <source>
        <dbReference type="Proteomes" id="UP000694853"/>
    </source>
</evidence>
<dbReference type="GeneID" id="113870285"/>
<accession>A0A8B8M2B2</accession>
<dbReference type="InterPro" id="IPR006045">
    <property type="entry name" value="Cupin_1"/>
</dbReference>
<gene>
    <name evidence="5" type="primary">LOC113870285</name>
</gene>
<feature type="compositionally biased region" description="Basic and acidic residues" evidence="1">
    <location>
        <begin position="663"/>
        <end position="706"/>
    </location>
</feature>
<proteinExistence type="predicted"/>
<dbReference type="CDD" id="cd02244">
    <property type="entry name" value="cupin_7S_vicilin-like_N"/>
    <property type="match status" value="1"/>
</dbReference>
<dbReference type="InterPro" id="IPR011051">
    <property type="entry name" value="RmlC_Cupin_sf"/>
</dbReference>
<dbReference type="CDD" id="cd02245">
    <property type="entry name" value="cupin_7S_vicilin-like_C"/>
    <property type="match status" value="1"/>
</dbReference>
<feature type="domain" description="Cupin type-1" evidence="3">
    <location>
        <begin position="253"/>
        <end position="408"/>
    </location>
</feature>
<name>A0A8B8M2B2_ABRPR</name>
<evidence type="ECO:0000256" key="2">
    <source>
        <dbReference type="SAM" id="Phobius"/>
    </source>
</evidence>
<organism evidence="4 5">
    <name type="scientific">Abrus precatorius</name>
    <name type="common">Indian licorice</name>
    <name type="synonym">Glycine abrus</name>
    <dbReference type="NCBI Taxonomy" id="3816"/>
    <lineage>
        <taxon>Eukaryota</taxon>
        <taxon>Viridiplantae</taxon>
        <taxon>Streptophyta</taxon>
        <taxon>Embryophyta</taxon>
        <taxon>Tracheophyta</taxon>
        <taxon>Spermatophyta</taxon>
        <taxon>Magnoliopsida</taxon>
        <taxon>eudicotyledons</taxon>
        <taxon>Gunneridae</taxon>
        <taxon>Pentapetalae</taxon>
        <taxon>rosids</taxon>
        <taxon>fabids</taxon>
        <taxon>Fabales</taxon>
        <taxon>Fabaceae</taxon>
        <taxon>Papilionoideae</taxon>
        <taxon>50 kb inversion clade</taxon>
        <taxon>NPAAA clade</taxon>
        <taxon>indigoferoid/millettioid clade</taxon>
        <taxon>Abreae</taxon>
        <taxon>Abrus</taxon>
    </lineage>
</organism>
<keyword evidence="4" id="KW-1185">Reference proteome</keyword>
<evidence type="ECO:0000259" key="3">
    <source>
        <dbReference type="SMART" id="SM00835"/>
    </source>
</evidence>
<keyword evidence="2" id="KW-1133">Transmembrane helix</keyword>
<dbReference type="Gene3D" id="2.60.120.10">
    <property type="entry name" value="Jelly Rolls"/>
    <property type="match status" value="2"/>
</dbReference>
<feature type="compositionally biased region" description="Basic and acidic residues" evidence="1">
    <location>
        <begin position="629"/>
        <end position="645"/>
    </location>
</feature>
<keyword evidence="2" id="KW-0472">Membrane</keyword>
<dbReference type="KEGG" id="aprc:113870285"/>
<protein>
    <submittedName>
        <fullName evidence="5">Vicilin-like seed storage protein At2g18540</fullName>
    </submittedName>
</protein>
<feature type="compositionally biased region" description="Basic and acidic residues" evidence="1">
    <location>
        <begin position="569"/>
        <end position="621"/>
    </location>
</feature>
<evidence type="ECO:0000313" key="5">
    <source>
        <dbReference type="RefSeq" id="XP_027362675.1"/>
    </source>
</evidence>
<dbReference type="AlphaFoldDB" id="A0A8B8M2B2"/>
<sequence>MHEHSFHQSSFTVFIMESRKASLFWWVLIFFLTISLCGVKALSEEHHGKAHEGHVVERGLRRTLLVTEYGEILAIDVKLGHKQLPYHLQFFTLEPNSLFLPVILHADMVFYVHTGSGKLTWAHEGGTSTIQLRQGDLCSLSEGSVFYIQSNLEAERRKLRIYAMFSNTDDNTYDSSIGAYSRINELVRGFDKKIMQAALKVPEDLIEAITNKTETPGIVHAVSEKPNTVWEMEASFLKNFIRVGSNSKKLKTYNIFDNDPDFKNRNGWSIAVTKKQLKTLKRNNIGFFMVNLTMGSIMGPHWNPRATEVAVGLEGEGMVRVVCGSSNDAERGCQNMRFKVKQGDVFVVPRFHPMAQMSFEDAPFVFLGFSTAAKNNHPQFLAGKGSVLQILDKQVVATSFGVSGRTVDQLLSSPDDSIIFGCDSCAEEEEMMMKEEEEKEKREEEERKRKEEEATKKKEEKEEEEARKKEERKREEEEARKQQEERERKREEEEARREKEEERQQEEARRKKEKKREEEAEKEQEEARREQEKREKKREEEEAEREREEEEARRKKEEEKEQEAEREEEEARREKEIKRREEEEARRKKEEARRQKEERERKRAEEEARREQERKRAKEAEREEEAEKEQEQAEKQQEQRERRREEEDEEKEAERRKRPHKREKGEEDAKWEEETARRQQEEREKRRERESDNNKFMERGVEGQTRFDGRRVLKIRKV</sequence>
<dbReference type="Pfam" id="PF00190">
    <property type="entry name" value="Cupin_1"/>
    <property type="match status" value="1"/>
</dbReference>
<dbReference type="SMART" id="SM00835">
    <property type="entry name" value="Cupin_1"/>
    <property type="match status" value="1"/>
</dbReference>
<dbReference type="PANTHER" id="PTHR31189:SF7">
    <property type="entry name" value="OS03G0197300 PROTEIN"/>
    <property type="match status" value="1"/>
</dbReference>
<evidence type="ECO:0000256" key="1">
    <source>
        <dbReference type="SAM" id="MobiDB-lite"/>
    </source>
</evidence>